<organism evidence="3">
    <name type="scientific">hydrothermal vent metagenome</name>
    <dbReference type="NCBI Taxonomy" id="652676"/>
    <lineage>
        <taxon>unclassified sequences</taxon>
        <taxon>metagenomes</taxon>
        <taxon>ecological metagenomes</taxon>
    </lineage>
</organism>
<dbReference type="Gene3D" id="6.10.10.120">
    <property type="entry name" value="Antitoxin ParD1-like"/>
    <property type="match status" value="1"/>
</dbReference>
<dbReference type="NCBIfam" id="TIGR02606">
    <property type="entry name" value="antidote_CC2985"/>
    <property type="match status" value="1"/>
</dbReference>
<dbReference type="CDD" id="cd22231">
    <property type="entry name" value="RHH_NikR_HicB-like"/>
    <property type="match status" value="1"/>
</dbReference>
<dbReference type="EMBL" id="UOFI01000056">
    <property type="protein sequence ID" value="VAW64631.1"/>
    <property type="molecule type" value="Genomic_DNA"/>
</dbReference>
<proteinExistence type="inferred from homology"/>
<reference evidence="3" key="1">
    <citation type="submission" date="2018-06" db="EMBL/GenBank/DDBJ databases">
        <authorList>
            <person name="Zhirakovskaya E."/>
        </authorList>
    </citation>
    <scope>NUCLEOTIDE SEQUENCE</scope>
</reference>
<dbReference type="InterPro" id="IPR038296">
    <property type="entry name" value="ParD_sf"/>
</dbReference>
<sequence>MPRTTSITLGAHQQKFIESLVQSGRYTSTSEIVRDALRKLEESQGPEWLLDQLIEGEKGEAKAWDDDALMAHIKQEAEKSGDL</sequence>
<evidence type="ECO:0008006" key="4">
    <source>
        <dbReference type="Google" id="ProtNLM"/>
    </source>
</evidence>
<accession>A0A3B0XA62</accession>
<dbReference type="InterPro" id="IPR022789">
    <property type="entry name" value="ParD"/>
</dbReference>
<comment type="similarity">
    <text evidence="1">Belongs to the ParD antitoxin family.</text>
</comment>
<dbReference type="SUPFAM" id="SSF47598">
    <property type="entry name" value="Ribbon-helix-helix"/>
    <property type="match status" value="1"/>
</dbReference>
<dbReference type="InterPro" id="IPR010985">
    <property type="entry name" value="Ribbon_hlx_hlx"/>
</dbReference>
<evidence type="ECO:0000256" key="1">
    <source>
        <dbReference type="ARBA" id="ARBA00008580"/>
    </source>
</evidence>
<dbReference type="GO" id="GO:0006355">
    <property type="term" value="P:regulation of DNA-templated transcription"/>
    <property type="evidence" value="ECO:0007669"/>
    <property type="project" value="InterPro"/>
</dbReference>
<dbReference type="AlphaFoldDB" id="A0A3B0XA62"/>
<keyword evidence="2" id="KW-1277">Toxin-antitoxin system</keyword>
<evidence type="ECO:0000313" key="3">
    <source>
        <dbReference type="EMBL" id="VAW64631.1"/>
    </source>
</evidence>
<evidence type="ECO:0000256" key="2">
    <source>
        <dbReference type="ARBA" id="ARBA00022649"/>
    </source>
</evidence>
<dbReference type="PANTHER" id="PTHR36582">
    <property type="entry name" value="ANTITOXIN PARD"/>
    <property type="match status" value="1"/>
</dbReference>
<dbReference type="Pfam" id="PF03693">
    <property type="entry name" value="ParD_antitoxin"/>
    <property type="match status" value="1"/>
</dbReference>
<protein>
    <recommendedName>
        <fullName evidence="4">Antitoxin ParD</fullName>
    </recommendedName>
</protein>
<dbReference type="PANTHER" id="PTHR36582:SF2">
    <property type="entry name" value="ANTITOXIN PARD"/>
    <property type="match status" value="1"/>
</dbReference>
<gene>
    <name evidence="3" type="ORF">MNBD_GAMMA09-976</name>
</gene>
<name>A0A3B0XA62_9ZZZZ</name>